<proteinExistence type="predicted"/>
<dbReference type="InterPro" id="IPR050232">
    <property type="entry name" value="FBL13/AtMIF1-like"/>
</dbReference>
<dbReference type="PANTHER" id="PTHR31900">
    <property type="entry name" value="F-BOX/RNI SUPERFAMILY PROTEIN-RELATED"/>
    <property type="match status" value="1"/>
</dbReference>
<keyword evidence="3" id="KW-1185">Reference proteome</keyword>
<reference evidence="2 3" key="1">
    <citation type="submission" date="2020-10" db="EMBL/GenBank/DDBJ databases">
        <title>The Coptis chinensis genome and diversification of protoberbering-type alkaloids.</title>
        <authorList>
            <person name="Wang B."/>
            <person name="Shu S."/>
            <person name="Song C."/>
            <person name="Liu Y."/>
        </authorList>
    </citation>
    <scope>NUCLEOTIDE SEQUENCE [LARGE SCALE GENOMIC DNA]</scope>
    <source>
        <strain evidence="2">HL-2020</strain>
        <tissue evidence="2">Leaf</tissue>
    </source>
</reference>
<protein>
    <recommendedName>
        <fullName evidence="1">FBD domain-containing protein</fullName>
    </recommendedName>
</protein>
<name>A0A835LRD9_9MAGN</name>
<dbReference type="AlphaFoldDB" id="A0A835LRD9"/>
<evidence type="ECO:0000259" key="1">
    <source>
        <dbReference type="SMART" id="SM00579"/>
    </source>
</evidence>
<dbReference type="Pfam" id="PF08387">
    <property type="entry name" value="FBD"/>
    <property type="match status" value="1"/>
</dbReference>
<evidence type="ECO:0000313" key="3">
    <source>
        <dbReference type="Proteomes" id="UP000631114"/>
    </source>
</evidence>
<sequence length="359" mass="41614">MAAHSHPDELRKQRAAIVALLYSNGTSGCDVVEFCENLFGDEDVEEVDKKSLLKNLDEKIINLVENEYHSKEKRIKKKNGSMVQKPKFLDTEEAMKLKVESSKRKLREGYEQEAAKKVKRTTMLVVPKYVPREEKLNRNHMRRIGLGYTVPQRIVKKLSKAVLLEYESLLNSLLFQTMAIPMNLDLLTLSCTWMISNCVKFFKRQYLGCDPFNVLSHDAARIETSALRFVNLRCMKLQTWLYGDCIHAITCLLNNSPNLETLGVEDWVSPPNEYKDTGLPLQCMYHLKSFEFQGFLGHTNGLKFVEILLKNALVLEKMVTFSSEYEMDSLEKFKEKLQHIPRASSNIETCFIQYPRQYY</sequence>
<evidence type="ECO:0000313" key="2">
    <source>
        <dbReference type="EMBL" id="KAF9600684.1"/>
    </source>
</evidence>
<dbReference type="PANTHER" id="PTHR31900:SF27">
    <property type="entry name" value="FBD DOMAIN-CONTAINING PROTEIN"/>
    <property type="match status" value="1"/>
</dbReference>
<accession>A0A835LRD9</accession>
<gene>
    <name evidence="2" type="ORF">IFM89_011355</name>
</gene>
<dbReference type="OrthoDB" id="1939276at2759"/>
<dbReference type="EMBL" id="JADFTS010000006">
    <property type="protein sequence ID" value="KAF9600684.1"/>
    <property type="molecule type" value="Genomic_DNA"/>
</dbReference>
<dbReference type="InterPro" id="IPR006566">
    <property type="entry name" value="FBD"/>
</dbReference>
<dbReference type="SMART" id="SM00579">
    <property type="entry name" value="FBD"/>
    <property type="match status" value="1"/>
</dbReference>
<organism evidence="2 3">
    <name type="scientific">Coptis chinensis</name>
    <dbReference type="NCBI Taxonomy" id="261450"/>
    <lineage>
        <taxon>Eukaryota</taxon>
        <taxon>Viridiplantae</taxon>
        <taxon>Streptophyta</taxon>
        <taxon>Embryophyta</taxon>
        <taxon>Tracheophyta</taxon>
        <taxon>Spermatophyta</taxon>
        <taxon>Magnoliopsida</taxon>
        <taxon>Ranunculales</taxon>
        <taxon>Ranunculaceae</taxon>
        <taxon>Coptidoideae</taxon>
        <taxon>Coptis</taxon>
    </lineage>
</organism>
<dbReference type="Proteomes" id="UP000631114">
    <property type="component" value="Unassembled WGS sequence"/>
</dbReference>
<feature type="domain" description="FBD" evidence="1">
    <location>
        <begin position="282"/>
        <end position="352"/>
    </location>
</feature>
<comment type="caution">
    <text evidence="2">The sequence shown here is derived from an EMBL/GenBank/DDBJ whole genome shotgun (WGS) entry which is preliminary data.</text>
</comment>